<organism evidence="1">
    <name type="scientific">Myoviridae sp. ctxpQ22</name>
    <dbReference type="NCBI Taxonomy" id="2826715"/>
    <lineage>
        <taxon>Viruses</taxon>
        <taxon>Duplodnaviria</taxon>
        <taxon>Heunggongvirae</taxon>
        <taxon>Uroviricota</taxon>
        <taxon>Caudoviricetes</taxon>
    </lineage>
</organism>
<accession>A0A8S5N4D3</accession>
<sequence>MYMFLPLDIEKNRLLCQQNMRDNQSVIQY</sequence>
<protein>
    <submittedName>
        <fullName evidence="1">Uncharacterized protein</fullName>
    </submittedName>
</protein>
<dbReference type="EMBL" id="BK015061">
    <property type="protein sequence ID" value="DAD89481.1"/>
    <property type="molecule type" value="Genomic_DNA"/>
</dbReference>
<evidence type="ECO:0000313" key="1">
    <source>
        <dbReference type="EMBL" id="DAD89481.1"/>
    </source>
</evidence>
<proteinExistence type="predicted"/>
<reference evidence="1" key="1">
    <citation type="journal article" date="2021" name="Proc. Natl. Acad. Sci. U.S.A.">
        <title>A Catalog of Tens of Thousands of Viruses from Human Metagenomes Reveals Hidden Associations with Chronic Diseases.</title>
        <authorList>
            <person name="Tisza M.J."/>
            <person name="Buck C.B."/>
        </authorList>
    </citation>
    <scope>NUCLEOTIDE SEQUENCE</scope>
    <source>
        <strain evidence="1">CtxpQ22</strain>
    </source>
</reference>
<name>A0A8S5N4D3_9CAUD</name>